<keyword evidence="3" id="KW-1185">Reference proteome</keyword>
<comment type="caution">
    <text evidence="2">The sequence shown here is derived from an EMBL/GenBank/DDBJ whole genome shotgun (WGS) entry which is preliminary data.</text>
</comment>
<dbReference type="Proteomes" id="UP000077173">
    <property type="component" value="Unassembled WGS sequence"/>
</dbReference>
<gene>
    <name evidence="2" type="ORF">AXW67_28805</name>
</gene>
<evidence type="ECO:0000313" key="2">
    <source>
        <dbReference type="EMBL" id="OAF08649.1"/>
    </source>
</evidence>
<organism evidence="2 3">
    <name type="scientific">Bradyrhizobium neotropicale</name>
    <dbReference type="NCBI Taxonomy" id="1497615"/>
    <lineage>
        <taxon>Bacteria</taxon>
        <taxon>Pseudomonadati</taxon>
        <taxon>Pseudomonadota</taxon>
        <taxon>Alphaproteobacteria</taxon>
        <taxon>Hyphomicrobiales</taxon>
        <taxon>Nitrobacteraceae</taxon>
        <taxon>Bradyrhizobium</taxon>
    </lineage>
</organism>
<proteinExistence type="predicted"/>
<evidence type="ECO:0000313" key="3">
    <source>
        <dbReference type="Proteomes" id="UP000077173"/>
    </source>
</evidence>
<evidence type="ECO:0000256" key="1">
    <source>
        <dbReference type="SAM" id="MobiDB-lite"/>
    </source>
</evidence>
<feature type="region of interest" description="Disordered" evidence="1">
    <location>
        <begin position="84"/>
        <end position="124"/>
    </location>
</feature>
<dbReference type="GeneID" id="32583212"/>
<dbReference type="EMBL" id="LSEF01000102">
    <property type="protein sequence ID" value="OAF08649.1"/>
    <property type="molecule type" value="Genomic_DNA"/>
</dbReference>
<dbReference type="RefSeq" id="WP_027552965.1">
    <property type="nucleotide sequence ID" value="NZ_LSEF01000102.1"/>
</dbReference>
<accession>A0A176YQB8</accession>
<reference evidence="2 3" key="1">
    <citation type="submission" date="2016-02" db="EMBL/GenBank/DDBJ databases">
        <title>Draft genome sequence of the strain BR 10247T Bradyrhizobium neotropicale isolated from nodules of Centrolobium paraense.</title>
        <authorList>
            <person name="Simoes-Araujo J.L."/>
            <person name="Barauna A.C."/>
            <person name="Silva K."/>
            <person name="Zilli J.E."/>
        </authorList>
    </citation>
    <scope>NUCLEOTIDE SEQUENCE [LARGE SCALE GENOMIC DNA]</scope>
    <source>
        <strain evidence="2 3">BR 10247</strain>
    </source>
</reference>
<dbReference type="AlphaFoldDB" id="A0A176YQB8"/>
<protein>
    <submittedName>
        <fullName evidence="2">Uncharacterized protein</fullName>
    </submittedName>
</protein>
<sequence>MADADLDVVIRQLARQLHTGLMTRAKERRDRFNGLAAKAKGNDARDRFKMMAKATMELATSAARRLQMSADNVADSYARSVRLAASTPVADKAEKKAAAKEKPVKEKPAKKAKEAKPAKAKKAK</sequence>
<feature type="compositionally biased region" description="Basic and acidic residues" evidence="1">
    <location>
        <begin position="91"/>
        <end position="117"/>
    </location>
</feature>
<name>A0A176YQB8_9BRAD</name>